<dbReference type="EMBL" id="AP025029">
    <property type="protein sequence ID" value="BDA80824.1"/>
    <property type="molecule type" value="Genomic_DNA"/>
</dbReference>
<proteinExistence type="predicted"/>
<evidence type="ECO:0000313" key="2">
    <source>
        <dbReference type="EMBL" id="BDA80824.1"/>
    </source>
</evidence>
<name>A0ABM7UNU0_9LEPT</name>
<evidence type="ECO:0008006" key="4">
    <source>
        <dbReference type="Google" id="ProtNLM"/>
    </source>
</evidence>
<feature type="transmembrane region" description="Helical" evidence="1">
    <location>
        <begin position="47"/>
        <end position="68"/>
    </location>
</feature>
<keyword evidence="1" id="KW-1133">Transmembrane helix</keyword>
<sequence>MFYYMKQNRPLSILFLISLLLSFSSLSAREVPSGGEMLLDIALARPLGLAGTCLGVGAFIISFPFSALSGTIKQSSKRLVLYPAKFTFTRGLGDFPGYMEPYEIVEE</sequence>
<protein>
    <recommendedName>
        <fullName evidence="4">Multidrug transporter</fullName>
    </recommendedName>
</protein>
<reference evidence="2 3" key="1">
    <citation type="submission" date="2021-08" db="EMBL/GenBank/DDBJ databases">
        <title>Complete genome sequence of Leptospira kobayashii strain E30.</title>
        <authorList>
            <person name="Nakao R."/>
            <person name="Nakamura S."/>
            <person name="Masuzawa T."/>
            <person name="Koizumi N."/>
        </authorList>
    </citation>
    <scope>NUCLEOTIDE SEQUENCE [LARGE SCALE GENOMIC DNA]</scope>
    <source>
        <strain evidence="2 3">E30</strain>
    </source>
</reference>
<keyword evidence="3" id="KW-1185">Reference proteome</keyword>
<keyword evidence="1" id="KW-0812">Transmembrane</keyword>
<keyword evidence="1" id="KW-0472">Membrane</keyword>
<organism evidence="2 3">
    <name type="scientific">Leptospira kobayashii</name>
    <dbReference type="NCBI Taxonomy" id="1917830"/>
    <lineage>
        <taxon>Bacteria</taxon>
        <taxon>Pseudomonadati</taxon>
        <taxon>Spirochaetota</taxon>
        <taxon>Spirochaetia</taxon>
        <taxon>Leptospirales</taxon>
        <taxon>Leptospiraceae</taxon>
        <taxon>Leptospira</taxon>
    </lineage>
</organism>
<evidence type="ECO:0000313" key="3">
    <source>
        <dbReference type="Proteomes" id="UP000245263"/>
    </source>
</evidence>
<gene>
    <name evidence="2" type="ORF">LPTSP3_g37540</name>
</gene>
<evidence type="ECO:0000256" key="1">
    <source>
        <dbReference type="SAM" id="Phobius"/>
    </source>
</evidence>
<dbReference type="Proteomes" id="UP000245263">
    <property type="component" value="Chromosome 2"/>
</dbReference>
<accession>A0ABM7UNU0</accession>